<gene>
    <name evidence="1" type="ORF">TTHERM_00310380</name>
</gene>
<dbReference type="HOGENOM" id="CLU_1301903_0_0_1"/>
<organism evidence="1 2">
    <name type="scientific">Tetrahymena thermophila (strain SB210)</name>
    <dbReference type="NCBI Taxonomy" id="312017"/>
    <lineage>
        <taxon>Eukaryota</taxon>
        <taxon>Sar</taxon>
        <taxon>Alveolata</taxon>
        <taxon>Ciliophora</taxon>
        <taxon>Intramacronucleata</taxon>
        <taxon>Oligohymenophorea</taxon>
        <taxon>Hymenostomatida</taxon>
        <taxon>Tetrahymenina</taxon>
        <taxon>Tetrahymenidae</taxon>
        <taxon>Tetrahymena</taxon>
    </lineage>
</organism>
<sequence length="212" mass="23975">MYQAHPLITISPMQSKLFSYAKQAKHTSKGTVSFNSLPLTESSLSRVTSSGSRVNTNSSYNGTLSLSNFKSSISNSSKFSNASKFSNQSNISNSYIHTEFDENSQRLKSCFVDKQVEEGIYTGASNNIQQSVITLKNYKKRFYNNLGQLKPGVAYNKYYGQNDLEIEEFEETYEPYSYYKISSKNGEIISTSNLRPKQIVSMIQKNQYIPTN</sequence>
<dbReference type="AlphaFoldDB" id="I7M963"/>
<dbReference type="InParanoid" id="I7M963"/>
<reference evidence="2" key="1">
    <citation type="journal article" date="2006" name="PLoS Biol.">
        <title>Macronuclear genome sequence of the ciliate Tetrahymena thermophila, a model eukaryote.</title>
        <authorList>
            <person name="Eisen J.A."/>
            <person name="Coyne R.S."/>
            <person name="Wu M."/>
            <person name="Wu D."/>
            <person name="Thiagarajan M."/>
            <person name="Wortman J.R."/>
            <person name="Badger J.H."/>
            <person name="Ren Q."/>
            <person name="Amedeo P."/>
            <person name="Jones K.M."/>
            <person name="Tallon L.J."/>
            <person name="Delcher A.L."/>
            <person name="Salzberg S.L."/>
            <person name="Silva J.C."/>
            <person name="Haas B.J."/>
            <person name="Majoros W.H."/>
            <person name="Farzad M."/>
            <person name="Carlton J.M."/>
            <person name="Smith R.K. Jr."/>
            <person name="Garg J."/>
            <person name="Pearlman R.E."/>
            <person name="Karrer K.M."/>
            <person name="Sun L."/>
            <person name="Manning G."/>
            <person name="Elde N.C."/>
            <person name="Turkewitz A.P."/>
            <person name="Asai D.J."/>
            <person name="Wilkes D.E."/>
            <person name="Wang Y."/>
            <person name="Cai H."/>
            <person name="Collins K."/>
            <person name="Stewart B.A."/>
            <person name="Lee S.R."/>
            <person name="Wilamowska K."/>
            <person name="Weinberg Z."/>
            <person name="Ruzzo W.L."/>
            <person name="Wloga D."/>
            <person name="Gaertig J."/>
            <person name="Frankel J."/>
            <person name="Tsao C.-C."/>
            <person name="Gorovsky M.A."/>
            <person name="Keeling P.J."/>
            <person name="Waller R.F."/>
            <person name="Patron N.J."/>
            <person name="Cherry J.M."/>
            <person name="Stover N.A."/>
            <person name="Krieger C.J."/>
            <person name="del Toro C."/>
            <person name="Ryder H.F."/>
            <person name="Williamson S.C."/>
            <person name="Barbeau R.A."/>
            <person name="Hamilton E.P."/>
            <person name="Orias E."/>
        </authorList>
    </citation>
    <scope>NUCLEOTIDE SEQUENCE [LARGE SCALE GENOMIC DNA]</scope>
    <source>
        <strain evidence="2">SB210</strain>
    </source>
</reference>
<dbReference type="GeneID" id="7842775"/>
<protein>
    <submittedName>
        <fullName evidence="1">Uncharacterized protein</fullName>
    </submittedName>
</protein>
<keyword evidence="2" id="KW-1185">Reference proteome</keyword>
<accession>I7M963</accession>
<evidence type="ECO:0000313" key="1">
    <source>
        <dbReference type="EMBL" id="EAS00868.1"/>
    </source>
</evidence>
<name>I7M963_TETTS</name>
<dbReference type="Proteomes" id="UP000009168">
    <property type="component" value="Unassembled WGS sequence"/>
</dbReference>
<evidence type="ECO:0000313" key="2">
    <source>
        <dbReference type="Proteomes" id="UP000009168"/>
    </source>
</evidence>
<dbReference type="KEGG" id="tet:TTHERM_00310380"/>
<dbReference type="EMBL" id="GG662608">
    <property type="protein sequence ID" value="EAS00868.1"/>
    <property type="molecule type" value="Genomic_DNA"/>
</dbReference>
<dbReference type="RefSeq" id="XP_001021113.1">
    <property type="nucleotide sequence ID" value="XM_001021113.1"/>
</dbReference>
<proteinExistence type="predicted"/>